<dbReference type="InterPro" id="IPR020472">
    <property type="entry name" value="WD40_PAC1"/>
</dbReference>
<dbReference type="InterPro" id="IPR036322">
    <property type="entry name" value="WD40_repeat_dom_sf"/>
</dbReference>
<feature type="zinc finger region" description="C3H1-type" evidence="7">
    <location>
        <begin position="67"/>
        <end position="94"/>
    </location>
</feature>
<name>A0AAE1MZU8_9FABA</name>
<dbReference type="PROSITE" id="PS50294">
    <property type="entry name" value="WD_REPEATS_REGION"/>
    <property type="match status" value="3"/>
</dbReference>
<dbReference type="GO" id="GO:0008270">
    <property type="term" value="F:zinc ion binding"/>
    <property type="evidence" value="ECO:0007669"/>
    <property type="project" value="UniProtKB-KW"/>
</dbReference>
<sequence>MNTRVSRRSEVPSYRNTHNYWAGRQHTNKPCRFVRNETSLQSAPRNSAYMKLNKREVDGIISSNAKSNSSQICKYWIKGNCAHGDHCWNLHSWFHGDGLSVVTKLHQHKKIVTGITLPIGSDKLFSCSTDGTLRMWDCHTGQCVNLINLGDEARCLTSMGSWVFAGMRSAIKAWNIQTGAEITLDGPKGHVLSMSVCNDTLFAGAMDGVIYVWRLSSEGNFPFKPLGTLTGHTKAVVCLTGGPGDKLYSGSVDHSIKVWDLNTLQCTTLKGHSDVVTSLIFCDKYLFSSSLDGTVKIWTATENETLEVVYTHHEESGVVKINGMIDAKGKSVLFCSCKNHSVGLYEMPTFAARARLFSKQEIGVIEEGPNGLFFTGDGTGLLTVWKWLAETEPKTTSS</sequence>
<keyword evidence="5 7" id="KW-0862">Zinc</keyword>
<dbReference type="EMBL" id="JAWXYG010000002">
    <property type="protein sequence ID" value="KAK4280575.1"/>
    <property type="molecule type" value="Genomic_DNA"/>
</dbReference>
<feature type="repeat" description="WD" evidence="6">
    <location>
        <begin position="269"/>
        <end position="308"/>
    </location>
</feature>
<dbReference type="InterPro" id="IPR000571">
    <property type="entry name" value="Znf_CCCH"/>
</dbReference>
<dbReference type="SUPFAM" id="SSF90229">
    <property type="entry name" value="CCCH zinc finger"/>
    <property type="match status" value="1"/>
</dbReference>
<feature type="repeat" description="WD" evidence="6">
    <location>
        <begin position="229"/>
        <end position="269"/>
    </location>
</feature>
<evidence type="ECO:0000256" key="5">
    <source>
        <dbReference type="ARBA" id="ARBA00022833"/>
    </source>
</evidence>
<dbReference type="PANTHER" id="PTHR44489:SF14">
    <property type="entry name" value="ZINC FINGER CCCH DOMAIN-CONTAINING PROTEIN 59-RELATED"/>
    <property type="match status" value="1"/>
</dbReference>
<evidence type="ECO:0000256" key="1">
    <source>
        <dbReference type="ARBA" id="ARBA00022574"/>
    </source>
</evidence>
<dbReference type="InterPro" id="IPR019775">
    <property type="entry name" value="WD40_repeat_CS"/>
</dbReference>
<evidence type="ECO:0000256" key="3">
    <source>
        <dbReference type="ARBA" id="ARBA00022737"/>
    </source>
</evidence>
<dbReference type="SMART" id="SM00356">
    <property type="entry name" value="ZnF_C3H1"/>
    <property type="match status" value="1"/>
</dbReference>
<keyword evidence="10" id="KW-1185">Reference proteome</keyword>
<accession>A0AAE1MZU8</accession>
<feature type="repeat" description="WD" evidence="6">
    <location>
        <begin position="105"/>
        <end position="146"/>
    </location>
</feature>
<evidence type="ECO:0000256" key="4">
    <source>
        <dbReference type="ARBA" id="ARBA00022771"/>
    </source>
</evidence>
<comment type="caution">
    <text evidence="9">The sequence shown here is derived from an EMBL/GenBank/DDBJ whole genome shotgun (WGS) entry which is preliminary data.</text>
</comment>
<keyword evidence="2 7" id="KW-0479">Metal-binding</keyword>
<keyword evidence="4 7" id="KW-0863">Zinc-finger</keyword>
<reference evidence="9" key="1">
    <citation type="submission" date="2023-10" db="EMBL/GenBank/DDBJ databases">
        <title>Chromosome-level genome of the transformable northern wattle, Acacia crassicarpa.</title>
        <authorList>
            <person name="Massaro I."/>
            <person name="Sinha N.R."/>
            <person name="Poethig S."/>
            <person name="Leichty A.R."/>
        </authorList>
    </citation>
    <scope>NUCLEOTIDE SEQUENCE</scope>
    <source>
        <strain evidence="9">Acra3RX</strain>
        <tissue evidence="9">Leaf</tissue>
    </source>
</reference>
<dbReference type="PROSITE" id="PS50103">
    <property type="entry name" value="ZF_C3H1"/>
    <property type="match status" value="1"/>
</dbReference>
<dbReference type="AlphaFoldDB" id="A0AAE1MZU8"/>
<dbReference type="Pfam" id="PF00400">
    <property type="entry name" value="WD40"/>
    <property type="match status" value="4"/>
</dbReference>
<dbReference type="PANTHER" id="PTHR44489">
    <property type="match status" value="1"/>
</dbReference>
<keyword evidence="3" id="KW-0677">Repeat</keyword>
<feature type="domain" description="C3H1-type" evidence="8">
    <location>
        <begin position="67"/>
        <end position="94"/>
    </location>
</feature>
<evidence type="ECO:0000313" key="9">
    <source>
        <dbReference type="EMBL" id="KAK4280575.1"/>
    </source>
</evidence>
<dbReference type="PROSITE" id="PS00678">
    <property type="entry name" value="WD_REPEATS_1"/>
    <property type="match status" value="1"/>
</dbReference>
<protein>
    <recommendedName>
        <fullName evidence="8">C3H1-type domain-containing protein</fullName>
    </recommendedName>
</protein>
<organism evidence="9 10">
    <name type="scientific">Acacia crassicarpa</name>
    <name type="common">northern wattle</name>
    <dbReference type="NCBI Taxonomy" id="499986"/>
    <lineage>
        <taxon>Eukaryota</taxon>
        <taxon>Viridiplantae</taxon>
        <taxon>Streptophyta</taxon>
        <taxon>Embryophyta</taxon>
        <taxon>Tracheophyta</taxon>
        <taxon>Spermatophyta</taxon>
        <taxon>Magnoliopsida</taxon>
        <taxon>eudicotyledons</taxon>
        <taxon>Gunneridae</taxon>
        <taxon>Pentapetalae</taxon>
        <taxon>rosids</taxon>
        <taxon>fabids</taxon>
        <taxon>Fabales</taxon>
        <taxon>Fabaceae</taxon>
        <taxon>Caesalpinioideae</taxon>
        <taxon>mimosoid clade</taxon>
        <taxon>Acacieae</taxon>
        <taxon>Acacia</taxon>
    </lineage>
</organism>
<dbReference type="InterPro" id="IPR001680">
    <property type="entry name" value="WD40_rpt"/>
</dbReference>
<keyword evidence="1 6" id="KW-0853">WD repeat</keyword>
<dbReference type="SUPFAM" id="SSF50978">
    <property type="entry name" value="WD40 repeat-like"/>
    <property type="match status" value="1"/>
</dbReference>
<dbReference type="InterPro" id="IPR036855">
    <property type="entry name" value="Znf_CCCH_sf"/>
</dbReference>
<gene>
    <name evidence="9" type="ORF">QN277_012187</name>
</gene>
<dbReference type="InterPro" id="IPR015943">
    <property type="entry name" value="WD40/YVTN_repeat-like_dom_sf"/>
</dbReference>
<evidence type="ECO:0000256" key="2">
    <source>
        <dbReference type="ARBA" id="ARBA00022723"/>
    </source>
</evidence>
<dbReference type="PRINTS" id="PR00320">
    <property type="entry name" value="GPROTEINBRPT"/>
</dbReference>
<evidence type="ECO:0000259" key="8">
    <source>
        <dbReference type="PROSITE" id="PS50103"/>
    </source>
</evidence>
<dbReference type="InterPro" id="IPR044715">
    <property type="entry name" value="WDR86-like"/>
</dbReference>
<dbReference type="Gene3D" id="2.130.10.10">
    <property type="entry name" value="YVTN repeat-like/Quinoprotein amine dehydrogenase"/>
    <property type="match status" value="2"/>
</dbReference>
<evidence type="ECO:0000256" key="7">
    <source>
        <dbReference type="PROSITE-ProRule" id="PRU00723"/>
    </source>
</evidence>
<dbReference type="Proteomes" id="UP001293593">
    <property type="component" value="Unassembled WGS sequence"/>
</dbReference>
<evidence type="ECO:0000313" key="10">
    <source>
        <dbReference type="Proteomes" id="UP001293593"/>
    </source>
</evidence>
<evidence type="ECO:0000256" key="6">
    <source>
        <dbReference type="PROSITE-ProRule" id="PRU00221"/>
    </source>
</evidence>
<dbReference type="SMART" id="SM00320">
    <property type="entry name" value="WD40"/>
    <property type="match status" value="4"/>
</dbReference>
<proteinExistence type="predicted"/>
<dbReference type="PROSITE" id="PS50082">
    <property type="entry name" value="WD_REPEATS_2"/>
    <property type="match status" value="3"/>
</dbReference>